<accession>A0ABP6LJ83</accession>
<organism evidence="1 2">
    <name type="scientific">Gordonia defluvii</name>
    <dbReference type="NCBI Taxonomy" id="283718"/>
    <lineage>
        <taxon>Bacteria</taxon>
        <taxon>Bacillati</taxon>
        <taxon>Actinomycetota</taxon>
        <taxon>Actinomycetes</taxon>
        <taxon>Mycobacteriales</taxon>
        <taxon>Gordoniaceae</taxon>
        <taxon>Gordonia</taxon>
    </lineage>
</organism>
<name>A0ABP6LJ83_9ACTN</name>
<keyword evidence="2" id="KW-1185">Reference proteome</keyword>
<dbReference type="Proteomes" id="UP001501035">
    <property type="component" value="Unassembled WGS sequence"/>
</dbReference>
<gene>
    <name evidence="1" type="ORF">GCM10010528_26380</name>
</gene>
<comment type="caution">
    <text evidence="1">The sequence shown here is derived from an EMBL/GenBank/DDBJ whole genome shotgun (WGS) entry which is preliminary data.</text>
</comment>
<reference evidence="2" key="1">
    <citation type="journal article" date="2019" name="Int. J. Syst. Evol. Microbiol.">
        <title>The Global Catalogue of Microorganisms (GCM) 10K type strain sequencing project: providing services to taxonomists for standard genome sequencing and annotation.</title>
        <authorList>
            <consortium name="The Broad Institute Genomics Platform"/>
            <consortium name="The Broad Institute Genome Sequencing Center for Infectious Disease"/>
            <person name="Wu L."/>
            <person name="Ma J."/>
        </authorList>
    </citation>
    <scope>NUCLEOTIDE SEQUENCE [LARGE SCALE GENOMIC DNA]</scope>
    <source>
        <strain evidence="2">JCM 14234</strain>
    </source>
</reference>
<protein>
    <submittedName>
        <fullName evidence="1">Uncharacterized protein</fullName>
    </submittedName>
</protein>
<dbReference type="Pfam" id="PF12079">
    <property type="entry name" value="DUF3558"/>
    <property type="match status" value="1"/>
</dbReference>
<evidence type="ECO:0000313" key="1">
    <source>
        <dbReference type="EMBL" id="GAA3045840.1"/>
    </source>
</evidence>
<evidence type="ECO:0000313" key="2">
    <source>
        <dbReference type="Proteomes" id="UP001501035"/>
    </source>
</evidence>
<dbReference type="InterPro" id="IPR024520">
    <property type="entry name" value="DUF3558"/>
</dbReference>
<dbReference type="EMBL" id="BAAAVS010000055">
    <property type="protein sequence ID" value="GAA3045840.1"/>
    <property type="molecule type" value="Genomic_DNA"/>
</dbReference>
<sequence length="146" mass="16389">MNPGNDGTDYEPCSDVNRPAVQELGWDWSSRRDAAVVDRQTARGCVWKDTRHGSIWSLQQVAGNSPSLVAYKRVNYFFDWLPDQWINGRQIVVFSMNPSTCVARVQSRRAGINTIVDSFEVPAPPIADICSRAIAFTRATISRMPE</sequence>
<proteinExistence type="predicted"/>